<evidence type="ECO:0000313" key="2">
    <source>
        <dbReference type="Proteomes" id="UP000243478"/>
    </source>
</evidence>
<reference evidence="1 2" key="1">
    <citation type="submission" date="2015-03" db="EMBL/GenBank/DDBJ databases">
        <title>Draft genome of Stenotrophomonas maltophila isolated from urine specimen.</title>
        <authorList>
            <person name="Murugan N."/>
            <person name="Malathi J."/>
            <person name="Umashankar V."/>
            <person name="Madhavan H."/>
        </authorList>
    </citation>
    <scope>NUCLEOTIDE SEQUENCE [LARGE SCALE GENOMIC DNA]</scope>
    <source>
        <strain evidence="1 2">JMNMN1</strain>
    </source>
</reference>
<name>A0A0F5ZNY4_STEMA</name>
<sequence>MQRLAELVHDDGPGCIRLDLFGQELALRVSPERGVLQPDVGSKLIRFNEARIDSASLSKPS</sequence>
<organism evidence="1 2">
    <name type="scientific">Stenotrophomonas maltophilia</name>
    <name type="common">Pseudomonas maltophilia</name>
    <name type="synonym">Xanthomonas maltophilia</name>
    <dbReference type="NCBI Taxonomy" id="40324"/>
    <lineage>
        <taxon>Bacteria</taxon>
        <taxon>Pseudomonadati</taxon>
        <taxon>Pseudomonadota</taxon>
        <taxon>Gammaproteobacteria</taxon>
        <taxon>Lysobacterales</taxon>
        <taxon>Lysobacteraceae</taxon>
        <taxon>Stenotrophomonas</taxon>
        <taxon>Stenotrophomonas maltophilia group</taxon>
    </lineage>
</organism>
<dbReference type="EMBL" id="JZRZ01000013">
    <property type="protein sequence ID" value="KKD57456.1"/>
    <property type="molecule type" value="Genomic_DNA"/>
</dbReference>
<gene>
    <name evidence="1" type="ORF">VM57_06815</name>
</gene>
<proteinExistence type="predicted"/>
<protein>
    <submittedName>
        <fullName evidence="1">Uncharacterized protein</fullName>
    </submittedName>
</protein>
<evidence type="ECO:0000313" key="1">
    <source>
        <dbReference type="EMBL" id="KKD57456.1"/>
    </source>
</evidence>
<comment type="caution">
    <text evidence="1">The sequence shown here is derived from an EMBL/GenBank/DDBJ whole genome shotgun (WGS) entry which is preliminary data.</text>
</comment>
<accession>A0A0F5ZNY4</accession>
<dbReference type="AlphaFoldDB" id="A0A0F5ZNY4"/>
<dbReference type="PATRIC" id="fig|40324.63.peg.2559"/>
<dbReference type="Proteomes" id="UP000243478">
    <property type="component" value="Unassembled WGS sequence"/>
</dbReference>